<evidence type="ECO:0000313" key="1">
    <source>
        <dbReference type="EnsemblPlants" id="OB04G10830.1"/>
    </source>
</evidence>
<dbReference type="Gramene" id="OB04G10830.1">
    <property type="protein sequence ID" value="OB04G10830.1"/>
    <property type="gene ID" value="OB04G10830"/>
</dbReference>
<dbReference type="Proteomes" id="UP000006038">
    <property type="component" value="Chromosome 4"/>
</dbReference>
<protein>
    <submittedName>
        <fullName evidence="1">Uncharacterized protein</fullName>
    </submittedName>
</protein>
<name>J3LVA8_ORYBR</name>
<dbReference type="AlphaFoldDB" id="J3LVA8"/>
<proteinExistence type="predicted"/>
<sequence>MVKPPDVPEHDVAVKHLGHELGRLMAVVAHPQVLGHPNGGARRRPQQPERDGQLLAVAPEHGRLVAVVHVVQHARRVRRVPLPPHLLPERAHALVHLRARRVRRLAGREPVDRAVQLDPAAPRLLRHASPPHPAPHLRRLGPLPGGGVDVAEERVVAGLLGLQLQQPLGGDLAEADVLVQPARAQQRAPRRHLLLAGLHRGHDGVGLVEPAGAAEDVHHAGVDLRRRRDAVVALHGVEQLEPALHHARVAARRQGSDEGHFVGAPLAARRHPVEQRHGLAAEPVHAVRHDEDVPGDGVPPRQPVEHCARQGQTPALGVHVHQRAPDGDVSVERVPHRVPVYLLPLRRRCQHGAPRQERHQRDGVRRHAGEAVFFFLLLHLADELERVVDIALDDATGDEGVPGHDVGEVDHGEDPVRDVRLAEARVHVHERVLHESVVRHAALHHVPVHGLLPVEGLRAGACRQHAGHGGLAGYEAGLGLHPRE</sequence>
<keyword evidence="2" id="KW-1185">Reference proteome</keyword>
<dbReference type="EnsemblPlants" id="OB04G10830.1">
    <property type="protein sequence ID" value="OB04G10830.1"/>
    <property type="gene ID" value="OB04G10830"/>
</dbReference>
<evidence type="ECO:0000313" key="2">
    <source>
        <dbReference type="Proteomes" id="UP000006038"/>
    </source>
</evidence>
<reference evidence="1" key="2">
    <citation type="submission" date="2013-04" db="UniProtKB">
        <authorList>
            <consortium name="EnsemblPlants"/>
        </authorList>
    </citation>
    <scope>IDENTIFICATION</scope>
</reference>
<organism evidence="1">
    <name type="scientific">Oryza brachyantha</name>
    <name type="common">malo sina</name>
    <dbReference type="NCBI Taxonomy" id="4533"/>
    <lineage>
        <taxon>Eukaryota</taxon>
        <taxon>Viridiplantae</taxon>
        <taxon>Streptophyta</taxon>
        <taxon>Embryophyta</taxon>
        <taxon>Tracheophyta</taxon>
        <taxon>Spermatophyta</taxon>
        <taxon>Magnoliopsida</taxon>
        <taxon>Liliopsida</taxon>
        <taxon>Poales</taxon>
        <taxon>Poaceae</taxon>
        <taxon>BOP clade</taxon>
        <taxon>Oryzoideae</taxon>
        <taxon>Oryzeae</taxon>
        <taxon>Oryzinae</taxon>
        <taxon>Oryza</taxon>
    </lineage>
</organism>
<accession>J3LVA8</accession>
<reference evidence="1" key="1">
    <citation type="journal article" date="2013" name="Nat. Commun.">
        <title>Whole-genome sequencing of Oryza brachyantha reveals mechanisms underlying Oryza genome evolution.</title>
        <authorList>
            <person name="Chen J."/>
            <person name="Huang Q."/>
            <person name="Gao D."/>
            <person name="Wang J."/>
            <person name="Lang Y."/>
            <person name="Liu T."/>
            <person name="Li B."/>
            <person name="Bai Z."/>
            <person name="Luis Goicoechea J."/>
            <person name="Liang C."/>
            <person name="Chen C."/>
            <person name="Zhang W."/>
            <person name="Sun S."/>
            <person name="Liao Y."/>
            <person name="Zhang X."/>
            <person name="Yang L."/>
            <person name="Song C."/>
            <person name="Wang M."/>
            <person name="Shi J."/>
            <person name="Liu G."/>
            <person name="Liu J."/>
            <person name="Zhou H."/>
            <person name="Zhou W."/>
            <person name="Yu Q."/>
            <person name="An N."/>
            <person name="Chen Y."/>
            <person name="Cai Q."/>
            <person name="Wang B."/>
            <person name="Liu B."/>
            <person name="Min J."/>
            <person name="Huang Y."/>
            <person name="Wu H."/>
            <person name="Li Z."/>
            <person name="Zhang Y."/>
            <person name="Yin Y."/>
            <person name="Song W."/>
            <person name="Jiang J."/>
            <person name="Jackson S.A."/>
            <person name="Wing R.A."/>
            <person name="Wang J."/>
            <person name="Chen M."/>
        </authorList>
    </citation>
    <scope>NUCLEOTIDE SEQUENCE [LARGE SCALE GENOMIC DNA]</scope>
    <source>
        <strain evidence="1">cv. IRGC 101232</strain>
    </source>
</reference>
<dbReference type="HOGENOM" id="CLU_564278_0_0_1"/>